<dbReference type="PANTHER" id="PTHR42773">
    <property type="entry name" value="METALLO-BETA-LACTAMASE-RELATED"/>
    <property type="match status" value="1"/>
</dbReference>
<dbReference type="SUPFAM" id="SSF56281">
    <property type="entry name" value="Metallo-hydrolase/oxidoreductase"/>
    <property type="match status" value="1"/>
</dbReference>
<comment type="caution">
    <text evidence="2">The sequence shown here is derived from an EMBL/GenBank/DDBJ whole genome shotgun (WGS) entry which is preliminary data.</text>
</comment>
<proteinExistence type="predicted"/>
<sequence>MAAAVLTSSILRIKASSSAFSKSRRVRRPQNVDGDLFVADVEIKLEGNGPWTLGSDITLIHTPGHTKGSVCLLDKTRRILFTGDHLLMDEFGWSILDQYNWFSVTEQLKSVQKLVELDFEWILPGHGRRASFQNAQEKDTSFKAFLAARGFQG</sequence>
<evidence type="ECO:0000313" key="3">
    <source>
        <dbReference type="Proteomes" id="UP000298416"/>
    </source>
</evidence>
<dbReference type="Gene3D" id="3.60.15.10">
    <property type="entry name" value="Ribonuclease Z/Hydroxyacylglutathione hydrolase-like"/>
    <property type="match status" value="1"/>
</dbReference>
<dbReference type="InterPro" id="IPR036866">
    <property type="entry name" value="RibonucZ/Hydroxyglut_hydro"/>
</dbReference>
<reference evidence="2" key="2">
    <citation type="submission" date="2020-08" db="EMBL/GenBank/DDBJ databases">
        <title>Plant Genome Project.</title>
        <authorList>
            <person name="Zhang R.-G."/>
        </authorList>
    </citation>
    <scope>NUCLEOTIDE SEQUENCE</scope>
    <source>
        <strain evidence="2">Huo1</strain>
        <tissue evidence="2">Leaf</tissue>
    </source>
</reference>
<keyword evidence="3" id="KW-1185">Reference proteome</keyword>
<dbReference type="AlphaFoldDB" id="A0A8X8XXV8"/>
<dbReference type="InterPro" id="IPR001279">
    <property type="entry name" value="Metallo-B-lactamas"/>
</dbReference>
<gene>
    <name evidence="2" type="ORF">SASPL_119053</name>
</gene>
<feature type="domain" description="Metallo-beta-lactamase" evidence="1">
    <location>
        <begin position="56"/>
        <end position="126"/>
    </location>
</feature>
<accession>A0A8X8XXV8</accession>
<reference evidence="2" key="1">
    <citation type="submission" date="2018-01" db="EMBL/GenBank/DDBJ databases">
        <authorList>
            <person name="Mao J.F."/>
        </authorList>
    </citation>
    <scope>NUCLEOTIDE SEQUENCE</scope>
    <source>
        <strain evidence="2">Huo1</strain>
        <tissue evidence="2">Leaf</tissue>
    </source>
</reference>
<dbReference type="EMBL" id="PNBA02000006">
    <property type="protein sequence ID" value="KAG6422481.1"/>
    <property type="molecule type" value="Genomic_DNA"/>
</dbReference>
<protein>
    <recommendedName>
        <fullName evidence="1">Metallo-beta-lactamase domain-containing protein</fullName>
    </recommendedName>
</protein>
<dbReference type="Pfam" id="PF00753">
    <property type="entry name" value="Lactamase_B"/>
    <property type="match status" value="1"/>
</dbReference>
<evidence type="ECO:0000313" key="2">
    <source>
        <dbReference type="EMBL" id="KAG6422481.1"/>
    </source>
</evidence>
<evidence type="ECO:0000259" key="1">
    <source>
        <dbReference type="Pfam" id="PF00753"/>
    </source>
</evidence>
<dbReference type="PANTHER" id="PTHR42773:SF1">
    <property type="entry name" value="METALLO-BETA-LACTAMASE FAMILY PROTEIN"/>
    <property type="match status" value="1"/>
</dbReference>
<name>A0A8X8XXV8_SALSN</name>
<organism evidence="2">
    <name type="scientific">Salvia splendens</name>
    <name type="common">Scarlet sage</name>
    <dbReference type="NCBI Taxonomy" id="180675"/>
    <lineage>
        <taxon>Eukaryota</taxon>
        <taxon>Viridiplantae</taxon>
        <taxon>Streptophyta</taxon>
        <taxon>Embryophyta</taxon>
        <taxon>Tracheophyta</taxon>
        <taxon>Spermatophyta</taxon>
        <taxon>Magnoliopsida</taxon>
        <taxon>eudicotyledons</taxon>
        <taxon>Gunneridae</taxon>
        <taxon>Pentapetalae</taxon>
        <taxon>asterids</taxon>
        <taxon>lamiids</taxon>
        <taxon>Lamiales</taxon>
        <taxon>Lamiaceae</taxon>
        <taxon>Nepetoideae</taxon>
        <taxon>Mentheae</taxon>
        <taxon>Salviinae</taxon>
        <taxon>Salvia</taxon>
        <taxon>Salvia subgen. Calosphace</taxon>
        <taxon>core Calosphace</taxon>
    </lineage>
</organism>
<dbReference type="Proteomes" id="UP000298416">
    <property type="component" value="Unassembled WGS sequence"/>
</dbReference>